<dbReference type="PATRIC" id="fig|1807.14.peg.3725"/>
<feature type="compositionally biased region" description="Low complexity" evidence="1">
    <location>
        <begin position="369"/>
        <end position="394"/>
    </location>
</feature>
<dbReference type="SUPFAM" id="SSF53474">
    <property type="entry name" value="alpha/beta-Hydrolases"/>
    <property type="match status" value="1"/>
</dbReference>
<sequence precursor="true">MKRTTKAVMTAAALPIAATLPLTFGGGAMPAAAAAAAAESVASSVIPPGPATVLHHGPTPWDMADNLGGALCEAPKVCKEVRYDWIQPYGPIEFGVKENVARLDWAIDHVGTDPKIVYAFSGGARIASVWLQDHAKDKDAPAPEDLSFVLLGNGGRKYGGVNGWFWGDLLRTPTDTQYDVIDVAGEYDPIADFPTNPFNLLAVANGVAAFVYVHLRYDQVDLDDPDNIVWKEGKTTYVYVPTEHLPLLQGFYDMGLGSLVADIEPKLRAIVDKAYDRTWLEGKPTLGEVAAGATEKASPSVVATAEARPLVRAVDAEKTDTGTTDTETADTGKTDTGKTATEKPATGEDGAAQPETAPEVTPNDEAGETTTPDTSPDSPTQASDAGGDTDSAAAPRAKHRMPLRGILKAAAAEKADKAATAGASDKGETAKTAKTAKAGAASSASTGGGTDSTD</sequence>
<proteinExistence type="predicted"/>
<name>A0A0J6VX86_9MYCO</name>
<evidence type="ECO:0000313" key="5">
    <source>
        <dbReference type="Proteomes" id="UP000036313"/>
    </source>
</evidence>
<feature type="compositionally biased region" description="Low complexity" evidence="1">
    <location>
        <begin position="432"/>
        <end position="445"/>
    </location>
</feature>
<accession>A0A0J6VX86</accession>
<dbReference type="Pfam" id="PF08237">
    <property type="entry name" value="PE-PPE"/>
    <property type="match status" value="1"/>
</dbReference>
<feature type="signal peptide" evidence="2">
    <location>
        <begin position="1"/>
        <end position="33"/>
    </location>
</feature>
<organism evidence="4 5">
    <name type="scientific">Mycolicibacterium obuense</name>
    <dbReference type="NCBI Taxonomy" id="1807"/>
    <lineage>
        <taxon>Bacteria</taxon>
        <taxon>Bacillati</taxon>
        <taxon>Actinomycetota</taxon>
        <taxon>Actinomycetes</taxon>
        <taxon>Mycobacteriales</taxon>
        <taxon>Mycobacteriaceae</taxon>
        <taxon>Mycolicibacterium</taxon>
    </lineage>
</organism>
<feature type="region of interest" description="Disordered" evidence="1">
    <location>
        <begin position="312"/>
        <end position="454"/>
    </location>
</feature>
<dbReference type="InterPro" id="IPR013228">
    <property type="entry name" value="PE-PPE_C"/>
</dbReference>
<dbReference type="InterPro" id="IPR029058">
    <property type="entry name" value="AB_hydrolase_fold"/>
</dbReference>
<reference evidence="4 5" key="1">
    <citation type="journal article" date="2015" name="Genome Biol. Evol.">
        <title>Characterization of Three Mycobacterium spp. with Potential Use in Bioremediation by Genome Sequencing and Comparative Genomics.</title>
        <authorList>
            <person name="Das S."/>
            <person name="Pettersson B.M."/>
            <person name="Behra P.R."/>
            <person name="Ramesh M."/>
            <person name="Dasgupta S."/>
            <person name="Bhattacharya A."/>
            <person name="Kirsebom L.A."/>
        </authorList>
    </citation>
    <scope>NUCLEOTIDE SEQUENCE [LARGE SCALE GENOMIC DNA]</scope>
    <source>
        <strain evidence="4 5">DSM 44075</strain>
    </source>
</reference>
<dbReference type="AlphaFoldDB" id="A0A0J6VX86"/>
<evidence type="ECO:0000256" key="1">
    <source>
        <dbReference type="SAM" id="MobiDB-lite"/>
    </source>
</evidence>
<evidence type="ECO:0000259" key="3">
    <source>
        <dbReference type="Pfam" id="PF08237"/>
    </source>
</evidence>
<dbReference type="EMBL" id="JYNU01000024">
    <property type="protein sequence ID" value="KMO74078.1"/>
    <property type="molecule type" value="Genomic_DNA"/>
</dbReference>
<protein>
    <submittedName>
        <fullName evidence="4">Putative PPE family protein PPE42</fullName>
    </submittedName>
</protein>
<evidence type="ECO:0000256" key="2">
    <source>
        <dbReference type="SAM" id="SignalP"/>
    </source>
</evidence>
<feature type="chain" id="PRO_5005283270" evidence="2">
    <location>
        <begin position="34"/>
        <end position="454"/>
    </location>
</feature>
<feature type="domain" description="PE-PPE" evidence="3">
    <location>
        <begin position="96"/>
        <end position="276"/>
    </location>
</feature>
<dbReference type="RefSeq" id="WP_236694312.1">
    <property type="nucleotide sequence ID" value="NZ_JYNU01000024.1"/>
</dbReference>
<keyword evidence="2" id="KW-0732">Signal</keyword>
<dbReference type="Proteomes" id="UP000036313">
    <property type="component" value="Unassembled WGS sequence"/>
</dbReference>
<comment type="caution">
    <text evidence="4">The sequence shown here is derived from an EMBL/GenBank/DDBJ whole genome shotgun (WGS) entry which is preliminary data.</text>
</comment>
<evidence type="ECO:0000313" key="4">
    <source>
        <dbReference type="EMBL" id="KMO74078.1"/>
    </source>
</evidence>
<gene>
    <name evidence="4" type="ORF">MOBUDSM44075_03702</name>
</gene>